<evidence type="ECO:0000313" key="2">
    <source>
        <dbReference type="Proteomes" id="UP001140087"/>
    </source>
</evidence>
<evidence type="ECO:0000313" key="1">
    <source>
        <dbReference type="EMBL" id="KAJ2799852.1"/>
    </source>
</evidence>
<protein>
    <submittedName>
        <fullName evidence="1">Uncharacterized protein</fullName>
    </submittedName>
</protein>
<gene>
    <name evidence="1" type="ORF">H4R21_003405</name>
</gene>
<dbReference type="Proteomes" id="UP001140087">
    <property type="component" value="Unassembled WGS sequence"/>
</dbReference>
<reference evidence="1" key="1">
    <citation type="submission" date="2022-07" db="EMBL/GenBank/DDBJ databases">
        <title>Phylogenomic reconstructions and comparative analyses of Kickxellomycotina fungi.</title>
        <authorList>
            <person name="Reynolds N.K."/>
            <person name="Stajich J.E."/>
            <person name="Barry K."/>
            <person name="Grigoriev I.V."/>
            <person name="Crous P."/>
            <person name="Smith M.E."/>
        </authorList>
    </citation>
    <scope>NUCLEOTIDE SEQUENCE</scope>
    <source>
        <strain evidence="1">BCRC 34780</strain>
    </source>
</reference>
<comment type="caution">
    <text evidence="1">The sequence shown here is derived from an EMBL/GenBank/DDBJ whole genome shotgun (WGS) entry which is preliminary data.</text>
</comment>
<dbReference type="EMBL" id="JANBUN010001065">
    <property type="protein sequence ID" value="KAJ2799852.1"/>
    <property type="molecule type" value="Genomic_DNA"/>
</dbReference>
<sequence length="149" mass="15953">MEAAASSADDVWDEDQDDLASERAIAAQSLAKIERTLTNIGYKSGIDASKTEHMQDGFDDGFARAFGHGRSLGSLLGELVAHRAVCHKLGRPPCVPDLDVLIARLRAFGHASAFSMDAMRDPAAQDPTTDEFKALVEEASSAVHALQTQ</sequence>
<name>A0ACC1L3R7_9FUNG</name>
<proteinExistence type="predicted"/>
<organism evidence="1 2">
    <name type="scientific">Coemansia helicoidea</name>
    <dbReference type="NCBI Taxonomy" id="1286919"/>
    <lineage>
        <taxon>Eukaryota</taxon>
        <taxon>Fungi</taxon>
        <taxon>Fungi incertae sedis</taxon>
        <taxon>Zoopagomycota</taxon>
        <taxon>Kickxellomycotina</taxon>
        <taxon>Kickxellomycetes</taxon>
        <taxon>Kickxellales</taxon>
        <taxon>Kickxellaceae</taxon>
        <taxon>Coemansia</taxon>
    </lineage>
</organism>
<accession>A0ACC1L3R7</accession>
<keyword evidence="2" id="KW-1185">Reference proteome</keyword>